<reference evidence="1 2" key="1">
    <citation type="journal article" date="2016" name="Mol. Biol. Evol.">
        <title>Comparative Genomics of Early-Diverging Mushroom-Forming Fungi Provides Insights into the Origins of Lignocellulose Decay Capabilities.</title>
        <authorList>
            <person name="Nagy L.G."/>
            <person name="Riley R."/>
            <person name="Tritt A."/>
            <person name="Adam C."/>
            <person name="Daum C."/>
            <person name="Floudas D."/>
            <person name="Sun H."/>
            <person name="Yadav J.S."/>
            <person name="Pangilinan J."/>
            <person name="Larsson K.H."/>
            <person name="Matsuura K."/>
            <person name="Barry K."/>
            <person name="Labutti K."/>
            <person name="Kuo R."/>
            <person name="Ohm R.A."/>
            <person name="Bhattacharya S.S."/>
            <person name="Shirouzu T."/>
            <person name="Yoshinaga Y."/>
            <person name="Martin F.M."/>
            <person name="Grigoriev I.V."/>
            <person name="Hibbett D.S."/>
        </authorList>
    </citation>
    <scope>NUCLEOTIDE SEQUENCE [LARGE SCALE GENOMIC DNA]</scope>
    <source>
        <strain evidence="1 2">HHB12029</strain>
    </source>
</reference>
<proteinExistence type="predicted"/>
<keyword evidence="2" id="KW-1185">Reference proteome</keyword>
<dbReference type="Proteomes" id="UP000077266">
    <property type="component" value="Unassembled WGS sequence"/>
</dbReference>
<sequence length="922" mass="101606">MAARRVPATPPKGVVVGDLTIYPKWSTEKLAYQLQCDLCGLLVDAGQSGHGGRLFGHRGKTGCQQRQAEQALSVVSVPHLHPGELPPRPTGLCPGAPVQWLPGSIWDTFPFQYHGRDSMRWQPSGFDATQNTVFIRSGSCQRVLSGAQSACTACWQVINSAPFHSMMERAANALPSTPYKYLSHSQVADVARQRSDEKKVLRSKYENMIQSQRRWKNRATEYERIVIYISTNDIPRIRWIFSATLKRGSNPERLMSQLIRGAHDAYSPHGFSQQQLVASYLGHAIGGPKLMFALGQVYGVVSKDTVNRRLRIPRLLACITIPTAGDIALNIEAFLRPDIFPVPVSLSSRDPSALPGHVLMFDGIALEPRARYCTLRDKVLGLSRETSGNVDPSASTMDAIDAIRAALQDGRVRFGSEATVVAVATYTDTLNYSPVPLVVSPSDKTEKGPALQEWIARIVECWKQHKYTHVRGPIWSLASDGDAAYRFAKHWFCTVRMLSSRDALWTSLSPLRGLNLQTSADGLTTSTCDPKHIIKRTSSSTAIPESDCSKIGFATLLRNPHGIMIFDGLVLPRDILFHLTTLDMDQQAAVRLLDPADKQKVDDGSIVQTGTLMGFLIRTGTSYALAILQISAFQKPGGERQWSMTMDELEKSAGDFQTKALGQILDLQAPAESAGVWMWTGKYLALDDDATARLTQNRFILHVPTTFLHPVVAQLYENTDAAVQGAIRRTWVFSTSHLTETMCEAWDALEPSSAEILMNITGLPQAANARQLPYRGRDDAPCFVVPRVPEHLVPERKYETGEHLLCRLCDTEVVLEKMRAHVGRHILLKARGLPDPSLGTRAPVGDDPCGFCGRLGCFTVLSIKGKSATIHSSCGYHYRRMKYAVASVSTKSSPCTNVPIHCTLCPRSKSGQKGLTNVRTPL</sequence>
<accession>A0A165H127</accession>
<dbReference type="OrthoDB" id="3063776at2759"/>
<gene>
    <name evidence="1" type="ORF">EXIGLDRAFT_693781</name>
</gene>
<dbReference type="InParanoid" id="A0A165H127"/>
<evidence type="ECO:0000313" key="2">
    <source>
        <dbReference type="Proteomes" id="UP000077266"/>
    </source>
</evidence>
<evidence type="ECO:0000313" key="1">
    <source>
        <dbReference type="EMBL" id="KZV91297.1"/>
    </source>
</evidence>
<protein>
    <submittedName>
        <fullName evidence="1">Uncharacterized protein</fullName>
    </submittedName>
</protein>
<dbReference type="EMBL" id="KV426030">
    <property type="protein sequence ID" value="KZV91297.1"/>
    <property type="molecule type" value="Genomic_DNA"/>
</dbReference>
<name>A0A165H127_EXIGL</name>
<organism evidence="1 2">
    <name type="scientific">Exidia glandulosa HHB12029</name>
    <dbReference type="NCBI Taxonomy" id="1314781"/>
    <lineage>
        <taxon>Eukaryota</taxon>
        <taxon>Fungi</taxon>
        <taxon>Dikarya</taxon>
        <taxon>Basidiomycota</taxon>
        <taxon>Agaricomycotina</taxon>
        <taxon>Agaricomycetes</taxon>
        <taxon>Auriculariales</taxon>
        <taxon>Exidiaceae</taxon>
        <taxon>Exidia</taxon>
    </lineage>
</organism>
<dbReference type="AlphaFoldDB" id="A0A165H127"/>